<sequence length="282" mass="30915">MKQPSGDSLPKDARRLLAALALPETWAFIDPTDEESVLIHKRRSGISVGAGRFARPVAEALVRQDLARWQQPSSGRMSLLPTEAGQAHLRRAAAPDASMAFFHQHRETSVASVETETGASRVRIDADESPLDWLRRRRDRNGEPMIDEASYQAGERLRTDIMLAGLLPGVTARWDGMPKSGGPVSPADATDRMIAARQRLRNAFDAVGADFSDLLMDLCGFLKGLELIERERQWPARSAKIVVRLALARLAEHYVIEAAARGPAASRGILAWKAVVIEGGRV</sequence>
<dbReference type="Proteomes" id="UP000605848">
    <property type="component" value="Unassembled WGS sequence"/>
</dbReference>
<feature type="domain" description="DUF6456" evidence="1">
    <location>
        <begin position="122"/>
        <end position="254"/>
    </location>
</feature>
<evidence type="ECO:0000313" key="2">
    <source>
        <dbReference type="EMBL" id="MBL0406109.1"/>
    </source>
</evidence>
<dbReference type="InterPro" id="IPR045599">
    <property type="entry name" value="DUF6456"/>
</dbReference>
<dbReference type="EMBL" id="JAEQMY010000034">
    <property type="protein sequence ID" value="MBL0406109.1"/>
    <property type="molecule type" value="Genomic_DNA"/>
</dbReference>
<evidence type="ECO:0000259" key="1">
    <source>
        <dbReference type="Pfam" id="PF20057"/>
    </source>
</evidence>
<gene>
    <name evidence="2" type="ORF">JKG68_19285</name>
</gene>
<dbReference type="RefSeq" id="WP_202062800.1">
    <property type="nucleotide sequence ID" value="NZ_JAEQMY010000034.1"/>
</dbReference>
<keyword evidence="3" id="KW-1185">Reference proteome</keyword>
<evidence type="ECO:0000313" key="3">
    <source>
        <dbReference type="Proteomes" id="UP000605848"/>
    </source>
</evidence>
<dbReference type="Pfam" id="PF20057">
    <property type="entry name" value="DUF6456"/>
    <property type="match status" value="1"/>
</dbReference>
<organism evidence="2 3">
    <name type="scientific">Microvirga aerilata</name>
    <dbReference type="NCBI Taxonomy" id="670292"/>
    <lineage>
        <taxon>Bacteria</taxon>
        <taxon>Pseudomonadati</taxon>
        <taxon>Pseudomonadota</taxon>
        <taxon>Alphaproteobacteria</taxon>
        <taxon>Hyphomicrobiales</taxon>
        <taxon>Methylobacteriaceae</taxon>
        <taxon>Microvirga</taxon>
    </lineage>
</organism>
<comment type="caution">
    <text evidence="2">The sequence shown here is derived from an EMBL/GenBank/DDBJ whole genome shotgun (WGS) entry which is preliminary data.</text>
</comment>
<accession>A0A937CZ14</accession>
<reference evidence="2" key="1">
    <citation type="submission" date="2021-01" db="EMBL/GenBank/DDBJ databases">
        <title>Microvirga sp.</title>
        <authorList>
            <person name="Kim M.K."/>
        </authorList>
    </citation>
    <scope>NUCLEOTIDE SEQUENCE</scope>
    <source>
        <strain evidence="2">5420S-16</strain>
    </source>
</reference>
<dbReference type="AlphaFoldDB" id="A0A937CZ14"/>
<protein>
    <submittedName>
        <fullName evidence="2">ATPase</fullName>
    </submittedName>
</protein>
<proteinExistence type="predicted"/>
<name>A0A937CZ14_9HYPH</name>